<evidence type="ECO:0000256" key="1">
    <source>
        <dbReference type="SAM" id="Phobius"/>
    </source>
</evidence>
<accession>A0A0V0R3X4</accession>
<evidence type="ECO:0000313" key="3">
    <source>
        <dbReference type="Proteomes" id="UP000054937"/>
    </source>
</evidence>
<dbReference type="AlphaFoldDB" id="A0A0V0R3X4"/>
<keyword evidence="1" id="KW-0812">Transmembrane</keyword>
<reference evidence="2 3" key="1">
    <citation type="journal article" date="2015" name="Sci. Rep.">
        <title>Genome of the facultative scuticociliatosis pathogen Pseudocohnilembus persalinus provides insight into its virulence through horizontal gene transfer.</title>
        <authorList>
            <person name="Xiong J."/>
            <person name="Wang G."/>
            <person name="Cheng J."/>
            <person name="Tian M."/>
            <person name="Pan X."/>
            <person name="Warren A."/>
            <person name="Jiang C."/>
            <person name="Yuan D."/>
            <person name="Miao W."/>
        </authorList>
    </citation>
    <scope>NUCLEOTIDE SEQUENCE [LARGE SCALE GENOMIC DNA]</scope>
    <source>
        <strain evidence="2">36N120E</strain>
    </source>
</reference>
<organism evidence="2 3">
    <name type="scientific">Pseudocohnilembus persalinus</name>
    <name type="common">Ciliate</name>
    <dbReference type="NCBI Taxonomy" id="266149"/>
    <lineage>
        <taxon>Eukaryota</taxon>
        <taxon>Sar</taxon>
        <taxon>Alveolata</taxon>
        <taxon>Ciliophora</taxon>
        <taxon>Intramacronucleata</taxon>
        <taxon>Oligohymenophorea</taxon>
        <taxon>Scuticociliatia</taxon>
        <taxon>Philasterida</taxon>
        <taxon>Pseudocohnilembidae</taxon>
        <taxon>Pseudocohnilembus</taxon>
    </lineage>
</organism>
<evidence type="ECO:0000313" key="2">
    <source>
        <dbReference type="EMBL" id="KRX09195.1"/>
    </source>
</evidence>
<protein>
    <recommendedName>
        <fullName evidence="4">Transmembrane protein</fullName>
    </recommendedName>
</protein>
<dbReference type="EMBL" id="LDAU01000053">
    <property type="protein sequence ID" value="KRX09195.1"/>
    <property type="molecule type" value="Genomic_DNA"/>
</dbReference>
<name>A0A0V0R3X4_PSEPJ</name>
<comment type="caution">
    <text evidence="2">The sequence shown here is derived from an EMBL/GenBank/DDBJ whole genome shotgun (WGS) entry which is preliminary data.</text>
</comment>
<keyword evidence="1" id="KW-1133">Transmembrane helix</keyword>
<keyword evidence="3" id="KW-1185">Reference proteome</keyword>
<dbReference type="Proteomes" id="UP000054937">
    <property type="component" value="Unassembled WGS sequence"/>
</dbReference>
<sequence length="144" mass="17443">MCLSVIYLLIFIAKIIIFLQIITIQFDFLLFIYIFINQQCLEKCFFFLLSLFSQLRLFCLFPTLKQLSKQNLYQELPKFHQLWIQFLKILVHFKAVNLLLQTWLFGIIQELILQQLLLLLFDLCHFNYKLIQLYLLGYLQLPNL</sequence>
<evidence type="ECO:0008006" key="4">
    <source>
        <dbReference type="Google" id="ProtNLM"/>
    </source>
</evidence>
<proteinExistence type="predicted"/>
<feature type="transmembrane region" description="Helical" evidence="1">
    <location>
        <begin position="44"/>
        <end position="63"/>
    </location>
</feature>
<feature type="transmembrane region" description="Helical" evidence="1">
    <location>
        <begin position="6"/>
        <end position="32"/>
    </location>
</feature>
<dbReference type="InParanoid" id="A0A0V0R3X4"/>
<keyword evidence="1" id="KW-0472">Membrane</keyword>
<gene>
    <name evidence="2" type="ORF">PPERSA_05864</name>
</gene>